<dbReference type="RefSeq" id="WP_187721721.1">
    <property type="nucleotide sequence ID" value="NZ_CP060789.1"/>
</dbReference>
<dbReference type="InterPro" id="IPR038726">
    <property type="entry name" value="PDDEXK_AddAB-type"/>
</dbReference>
<comment type="subunit">
    <text evidence="15">Heterotrimer of RecB, RecC and RecD. All subunits contribute to DNA-binding. Interacts with RecA.</text>
</comment>
<evidence type="ECO:0000256" key="10">
    <source>
        <dbReference type="ARBA" id="ARBA00023125"/>
    </source>
</evidence>
<dbReference type="InterPro" id="IPR011335">
    <property type="entry name" value="Restrct_endonuc-II-like"/>
</dbReference>
<dbReference type="PROSITE" id="PS51198">
    <property type="entry name" value="UVRD_HELICASE_ATP_BIND"/>
    <property type="match status" value="1"/>
</dbReference>
<dbReference type="Pfam" id="PF13361">
    <property type="entry name" value="UvrD_C"/>
    <property type="match status" value="1"/>
</dbReference>
<dbReference type="KEGG" id="tdf:H9L22_04220"/>
<feature type="binding site" evidence="16">
    <location>
        <begin position="19"/>
        <end position="26"/>
    </location>
    <ligand>
        <name>ATP</name>
        <dbReference type="ChEBI" id="CHEBI:30616"/>
    </ligand>
</feature>
<dbReference type="GO" id="GO:0000287">
    <property type="term" value="F:magnesium ion binding"/>
    <property type="evidence" value="ECO:0007669"/>
    <property type="project" value="UniProtKB-UniRule"/>
</dbReference>
<dbReference type="EC" id="5.6.2.4" evidence="15"/>
<keyword evidence="10 15" id="KW-0238">DNA-binding</keyword>
<evidence type="ECO:0000259" key="18">
    <source>
        <dbReference type="PROSITE" id="PS51198"/>
    </source>
</evidence>
<dbReference type="GO" id="GO:0043138">
    <property type="term" value="F:3'-5' DNA helicase activity"/>
    <property type="evidence" value="ECO:0007669"/>
    <property type="project" value="UniProtKB-UniRule"/>
</dbReference>
<organism evidence="20 21">
    <name type="scientific">Tessaracoccus defluvii</name>
    <dbReference type="NCBI Taxonomy" id="1285901"/>
    <lineage>
        <taxon>Bacteria</taxon>
        <taxon>Bacillati</taxon>
        <taxon>Actinomycetota</taxon>
        <taxon>Actinomycetes</taxon>
        <taxon>Propionibacteriales</taxon>
        <taxon>Propionibacteriaceae</taxon>
        <taxon>Tessaracoccus</taxon>
    </lineage>
</organism>
<dbReference type="InterPro" id="IPR014017">
    <property type="entry name" value="DNA_helicase_UvrD-like_C"/>
</dbReference>
<evidence type="ECO:0000256" key="5">
    <source>
        <dbReference type="ARBA" id="ARBA00022801"/>
    </source>
</evidence>
<feature type="domain" description="UvrD-like helicase ATP-binding" evidence="18">
    <location>
        <begin position="1"/>
        <end position="321"/>
    </location>
</feature>
<evidence type="ECO:0000256" key="15">
    <source>
        <dbReference type="HAMAP-Rule" id="MF_01485"/>
    </source>
</evidence>
<comment type="catalytic activity">
    <reaction evidence="15">
        <text>Exonucleolytic cleavage (in the presence of ATP) in either 5'- to 3'- or 3'- to 5'-direction to yield 5'-phosphooligonucleotides.</text>
        <dbReference type="EC" id="3.1.11.5"/>
    </reaction>
</comment>
<dbReference type="PANTHER" id="PTHR11070:SF23">
    <property type="entry name" value="RECBCD ENZYME SUBUNIT RECB"/>
    <property type="match status" value="1"/>
</dbReference>
<dbReference type="PROSITE" id="PS51217">
    <property type="entry name" value="UVRD_HELICASE_CTER"/>
    <property type="match status" value="1"/>
</dbReference>
<keyword evidence="3 15" id="KW-0547">Nucleotide-binding</keyword>
<dbReference type="AlphaFoldDB" id="A0A7H0H7V5"/>
<evidence type="ECO:0000313" key="20">
    <source>
        <dbReference type="EMBL" id="QNP56621.1"/>
    </source>
</evidence>
<feature type="active site" description="For nuclease activity" evidence="15">
    <location>
        <position position="949"/>
    </location>
</feature>
<evidence type="ECO:0000256" key="12">
    <source>
        <dbReference type="ARBA" id="ARBA00023235"/>
    </source>
</evidence>
<evidence type="ECO:0000256" key="9">
    <source>
        <dbReference type="ARBA" id="ARBA00022842"/>
    </source>
</evidence>
<dbReference type="GO" id="GO:0005524">
    <property type="term" value="F:ATP binding"/>
    <property type="evidence" value="ECO:0007669"/>
    <property type="project" value="UniProtKB-UniRule"/>
</dbReference>
<evidence type="ECO:0000256" key="1">
    <source>
        <dbReference type="ARBA" id="ARBA00022722"/>
    </source>
</evidence>
<dbReference type="Gene3D" id="3.40.50.300">
    <property type="entry name" value="P-loop containing nucleotide triphosphate hydrolases"/>
    <property type="match status" value="3"/>
</dbReference>
<keyword evidence="7 15" id="KW-0269">Exonuclease</keyword>
<comment type="similarity">
    <text evidence="15">Belongs to the helicase family. UvrD subfamily.</text>
</comment>
<dbReference type="InterPro" id="IPR011604">
    <property type="entry name" value="PDDEXK-like_dom_sf"/>
</dbReference>
<sequence length="1044" mass="112097">MHTFDLTGPLPATTTLLEASAGTGKTFAIAAMATRFLAERPDLDVTQLLMITFGRHAAGELRDRVFSRLKETLAYLDARAAGLPPAKQTDDVSEFLAATDLEERRARLAAAVERFNEATIVTTHAFCASMLRELGVLGDWDPDEGVGPDDRDLARQCATDVYLRLYRDTEKPPLEAKVALEVGEAACLTSLPLLPADGPRHDFAALTRELYAERKAVLGICSFDDVVHRLRDLLGDPAVGPLVRDRLRERFPVVLVDEFQDTDPPQWEVLDAAFVAPDRPTVLIGDPKQSIYGFRGADLGSYLRARDIAEVHTLGTNFRSDKPLVDAVVHLFRGAELGAADVTVDPVESDNPASLLEAPGTARLWLRRGAATGPGAVPVEAIDHDLVRMARSLCEKSRIDEKGKGPRPVAPGDIAVLVRTGARARAVRQALSDAGLPVILTGNQSVWKQEAADDWRMLLRAMGDPTQANIRLAALTPLIGSDLDRLLADQAEPARVSGLVREANLLFVDEGISAVVTLLRARADLDARLLADAEGPRRLTDLLHVAELLAASGIRTVPGLLALTARYSEDEEDADAIRVATDESGIRVMTLHAAKGLQFPIVLLPDTDGAAPQLNKPFPLVHDGTRHLWVGPRPGKGEDLMLAADRQALEEELRLLYVGLTRAAHLAIAWHLYRSGTKGDASPLTVLLKLQGARRSGGGGLSGPMIAPGLIYDSALIPEKPEPAAFTVPRDLPALTTTPWTRRIDHTWRRTSYSGLTRGLHESAVPVLQDEDDELDITAAAPSDPALERPSPMADLPAGAAFGTLVHEAFERLDWAPEALAGSAAELMAELGPRDGLDRPAAEALAAALELACRTPLLPVTDLSLSDLPTSARLPELDFDLPLADRGAPATLDALADLMAAHLDPADPLSAYPARLAGSEAATESLNGFLTGSIDAVLRLPNGSFVVVDYKTNRLSPTAADPLLLAHYTPAAMAEAMMQAHYPLQAMLYCVALHRFLTLRLPGYDPARHLGGVGYLFVRGMAGPDTPSSTARAAASWAGSRRPR</sequence>
<dbReference type="InterPro" id="IPR000212">
    <property type="entry name" value="DNA_helicase_UvrD/REP"/>
</dbReference>
<keyword evidence="8 15" id="KW-0067">ATP-binding</keyword>
<evidence type="ECO:0000256" key="13">
    <source>
        <dbReference type="ARBA" id="ARBA00034617"/>
    </source>
</evidence>
<evidence type="ECO:0000256" key="6">
    <source>
        <dbReference type="ARBA" id="ARBA00022806"/>
    </source>
</evidence>
<feature type="binding site" evidence="15">
    <location>
        <position position="935"/>
    </location>
    <ligand>
        <name>Mg(2+)</name>
        <dbReference type="ChEBI" id="CHEBI:18420"/>
    </ligand>
</feature>
<dbReference type="GO" id="GO:0008854">
    <property type="term" value="F:exodeoxyribonuclease V activity"/>
    <property type="evidence" value="ECO:0007669"/>
    <property type="project" value="UniProtKB-EC"/>
</dbReference>
<evidence type="ECO:0000313" key="21">
    <source>
        <dbReference type="Proteomes" id="UP000516117"/>
    </source>
</evidence>
<evidence type="ECO:0000256" key="3">
    <source>
        <dbReference type="ARBA" id="ARBA00022741"/>
    </source>
</evidence>
<dbReference type="SUPFAM" id="SSF52540">
    <property type="entry name" value="P-loop containing nucleoside triphosphate hydrolases"/>
    <property type="match status" value="1"/>
</dbReference>
<dbReference type="PANTHER" id="PTHR11070">
    <property type="entry name" value="UVRD / RECB / PCRA DNA HELICASE FAMILY MEMBER"/>
    <property type="match status" value="1"/>
</dbReference>
<feature type="binding site" evidence="15">
    <location>
        <position position="807"/>
    </location>
    <ligand>
        <name>Mg(2+)</name>
        <dbReference type="ChEBI" id="CHEBI:18420"/>
    </ligand>
</feature>
<comment type="catalytic activity">
    <reaction evidence="14 15">
        <text>ATP + H2O = ADP + phosphate + H(+)</text>
        <dbReference type="Rhea" id="RHEA:13065"/>
        <dbReference type="ChEBI" id="CHEBI:15377"/>
        <dbReference type="ChEBI" id="CHEBI:15378"/>
        <dbReference type="ChEBI" id="CHEBI:30616"/>
        <dbReference type="ChEBI" id="CHEBI:43474"/>
        <dbReference type="ChEBI" id="CHEBI:456216"/>
        <dbReference type="EC" id="5.6.2.4"/>
    </reaction>
</comment>
<dbReference type="GO" id="GO:0000724">
    <property type="term" value="P:double-strand break repair via homologous recombination"/>
    <property type="evidence" value="ECO:0007669"/>
    <property type="project" value="UniProtKB-UniRule"/>
</dbReference>
<evidence type="ECO:0000256" key="17">
    <source>
        <dbReference type="SAM" id="MobiDB-lite"/>
    </source>
</evidence>
<dbReference type="Proteomes" id="UP000516117">
    <property type="component" value="Chromosome"/>
</dbReference>
<dbReference type="HAMAP" id="MF_01485">
    <property type="entry name" value="RecB"/>
    <property type="match status" value="1"/>
</dbReference>
<comment type="cofactor">
    <cofactor evidence="15">
        <name>Mg(2+)</name>
        <dbReference type="ChEBI" id="CHEBI:18420"/>
    </cofactor>
    <text evidence="15">Binds 1 Mg(2+) ion per subunit.</text>
</comment>
<feature type="region of interest" description="Nuclease activity, interacts with RecD and RecA" evidence="15">
    <location>
        <begin position="747"/>
        <end position="1044"/>
    </location>
</feature>
<dbReference type="GO" id="GO:0005829">
    <property type="term" value="C:cytosol"/>
    <property type="evidence" value="ECO:0007669"/>
    <property type="project" value="TreeGrafter"/>
</dbReference>
<keyword evidence="2 15" id="KW-0479">Metal-binding</keyword>
<keyword evidence="6 15" id="KW-0347">Helicase</keyword>
<evidence type="ECO:0000256" key="11">
    <source>
        <dbReference type="ARBA" id="ARBA00023204"/>
    </source>
</evidence>
<feature type="domain" description="UvrD-like helicase C-terminal" evidence="19">
    <location>
        <begin position="347"/>
        <end position="596"/>
    </location>
</feature>
<comment type="function">
    <text evidence="15">A helicase/nuclease that prepares dsDNA breaks (DSB) for recombinational DNA repair. Binds to DSBs and unwinds DNA via a highly rapid and processive ATP-dependent bidirectional helicase activity. Unwinds dsDNA until it encounters a Chi (crossover hotspot instigator) sequence from the 3' direction. Cuts ssDNA a few nucleotides 3' to the Chi site. The properties and activities of the enzyme are changed at Chi. The Chi-altered holoenzyme produces a long 3'-ssDNA overhang and facilitates RecA-binding to the ssDNA for homologous DNA recombination and repair. Holoenzyme degrades any linearized DNA that is unable to undergo homologous recombination. In the holoenzyme this subunit contributes ATPase, 3'-5' helicase, exonuclease activity and loads RecA onto ssDNA.</text>
</comment>
<name>A0A7H0H7V5_9ACTN</name>
<gene>
    <name evidence="15" type="primary">recB</name>
    <name evidence="20" type="ORF">H9L22_04220</name>
</gene>
<dbReference type="Gene3D" id="1.10.486.10">
    <property type="entry name" value="PCRA, domain 4"/>
    <property type="match status" value="1"/>
</dbReference>
<keyword evidence="21" id="KW-1185">Reference proteome</keyword>
<dbReference type="CDD" id="cd22352">
    <property type="entry name" value="RecB_C-like"/>
    <property type="match status" value="1"/>
</dbReference>
<comment type="domain">
    <text evidence="15">The C-terminal domain has nuclease activity and interacts with RecD. It interacts with RecA, facilitating its loading onto ssDNA.</text>
</comment>
<feature type="region of interest" description="DNA-binding and helicase activity, interacts with RecC" evidence="15">
    <location>
        <begin position="1"/>
        <end position="718"/>
    </location>
</feature>
<dbReference type="SUPFAM" id="SSF52980">
    <property type="entry name" value="Restriction endonuclease-like"/>
    <property type="match status" value="1"/>
</dbReference>
<dbReference type="EMBL" id="CP060789">
    <property type="protein sequence ID" value="QNP56621.1"/>
    <property type="molecule type" value="Genomic_DNA"/>
</dbReference>
<reference evidence="20 21" key="1">
    <citation type="submission" date="2020-08" db="EMBL/GenBank/DDBJ databases">
        <title>Genome sequence of Tessaracoccus defluvii JCM 17540T.</title>
        <authorList>
            <person name="Hyun D.-W."/>
            <person name="Bae J.-W."/>
        </authorList>
    </citation>
    <scope>NUCLEOTIDE SEQUENCE [LARGE SCALE GENOMIC DNA]</scope>
    <source>
        <strain evidence="20 21">JCM 17540</strain>
    </source>
</reference>
<comment type="miscellaneous">
    <text evidence="15">In the RecBCD complex, RecB has a slow 3'-5' helicase, an exonuclease activity and loads RecA onto ssDNA, RecD has a fast 5'-3' helicase activity, while RecC stimulates the ATPase and processivity of the RecB helicase and contributes to recognition of the Chi site.</text>
</comment>
<comment type="catalytic activity">
    <reaction evidence="13 15">
        <text>Couples ATP hydrolysis with the unwinding of duplex DNA by translocating in the 3'-5' direction.</text>
        <dbReference type="EC" id="5.6.2.4"/>
    </reaction>
</comment>
<dbReference type="InterPro" id="IPR027417">
    <property type="entry name" value="P-loop_NTPase"/>
</dbReference>
<dbReference type="EC" id="3.1.11.5" evidence="15"/>
<dbReference type="GO" id="GO:0003677">
    <property type="term" value="F:DNA binding"/>
    <property type="evidence" value="ECO:0007669"/>
    <property type="project" value="UniProtKB-UniRule"/>
</dbReference>
<keyword evidence="12 15" id="KW-0413">Isomerase</keyword>
<feature type="compositionally biased region" description="Low complexity" evidence="17">
    <location>
        <begin position="1028"/>
        <end position="1044"/>
    </location>
</feature>
<keyword evidence="5 15" id="KW-0378">Hydrolase</keyword>
<evidence type="ECO:0000256" key="14">
    <source>
        <dbReference type="ARBA" id="ARBA00048988"/>
    </source>
</evidence>
<dbReference type="GO" id="GO:0009338">
    <property type="term" value="C:exodeoxyribonuclease V complex"/>
    <property type="evidence" value="ECO:0007669"/>
    <property type="project" value="TreeGrafter"/>
</dbReference>
<dbReference type="Pfam" id="PF00580">
    <property type="entry name" value="UvrD-helicase"/>
    <property type="match status" value="1"/>
</dbReference>
<feature type="region of interest" description="Disordered" evidence="17">
    <location>
        <begin position="1025"/>
        <end position="1044"/>
    </location>
</feature>
<evidence type="ECO:0000256" key="7">
    <source>
        <dbReference type="ARBA" id="ARBA00022839"/>
    </source>
</evidence>
<evidence type="ECO:0000256" key="4">
    <source>
        <dbReference type="ARBA" id="ARBA00022763"/>
    </source>
</evidence>
<keyword evidence="1 15" id="KW-0540">Nuclease</keyword>
<dbReference type="Gene3D" id="1.10.3170.10">
    <property type="entry name" value="Recbcd, chain B, domain 2"/>
    <property type="match status" value="1"/>
</dbReference>
<feature type="binding site" evidence="15">
    <location>
        <position position="949"/>
    </location>
    <ligand>
        <name>Mg(2+)</name>
        <dbReference type="ChEBI" id="CHEBI:18420"/>
    </ligand>
</feature>
<dbReference type="InterPro" id="IPR014016">
    <property type="entry name" value="UvrD-like_ATP-bd"/>
</dbReference>
<dbReference type="Gene3D" id="3.90.320.10">
    <property type="match status" value="1"/>
</dbReference>
<accession>A0A7H0H7V5</accession>
<evidence type="ECO:0000256" key="8">
    <source>
        <dbReference type="ARBA" id="ARBA00022840"/>
    </source>
</evidence>
<dbReference type="Pfam" id="PF12705">
    <property type="entry name" value="PDDEXK_1"/>
    <property type="match status" value="1"/>
</dbReference>
<keyword evidence="9 15" id="KW-0460">Magnesium</keyword>
<protein>
    <recommendedName>
        <fullName evidence="15">RecBCD enzyme subunit RecB</fullName>
        <ecNumber evidence="15">3.1.11.5</ecNumber>
        <ecNumber evidence="15">5.6.2.4</ecNumber>
    </recommendedName>
    <alternativeName>
        <fullName evidence="15">DNA 3'-5' helicase subunit RecB</fullName>
    </alternativeName>
    <alternativeName>
        <fullName evidence="15">Exonuclease V subunit RecB</fullName>
        <shortName evidence="15">ExoV subunit RecB</shortName>
    </alternativeName>
    <alternativeName>
        <fullName evidence="15">Helicase/nuclease RecBCD subunit RecB</fullName>
    </alternativeName>
</protein>
<keyword evidence="11 15" id="KW-0234">DNA repair</keyword>
<evidence type="ECO:0000259" key="19">
    <source>
        <dbReference type="PROSITE" id="PS51217"/>
    </source>
</evidence>
<keyword evidence="4 15" id="KW-0227">DNA damage</keyword>
<evidence type="ECO:0000256" key="16">
    <source>
        <dbReference type="PROSITE-ProRule" id="PRU00560"/>
    </source>
</evidence>
<proteinExistence type="inferred from homology"/>
<comment type="domain">
    <text evidence="15">The N-terminal DNA-binding domain is a ssDNA-dependent ATPase and has ATP-dependent 3'-5' helicase function. This domain interacts with RecC.</text>
</comment>
<dbReference type="InterPro" id="IPR004586">
    <property type="entry name" value="RecB"/>
</dbReference>
<evidence type="ECO:0000256" key="2">
    <source>
        <dbReference type="ARBA" id="ARBA00022723"/>
    </source>
</evidence>